<proteinExistence type="predicted"/>
<accession>A0A9J6AH72</accession>
<comment type="caution">
    <text evidence="1">The sequence shown here is derived from an EMBL/GenBank/DDBJ whole genome shotgun (WGS) entry which is preliminary data.</text>
</comment>
<evidence type="ECO:0000313" key="2">
    <source>
        <dbReference type="Proteomes" id="UP000824120"/>
    </source>
</evidence>
<dbReference type="AlphaFoldDB" id="A0A9J6AH72"/>
<name>A0A9J6AH72_SOLCO</name>
<evidence type="ECO:0000313" key="1">
    <source>
        <dbReference type="EMBL" id="KAG5623668.1"/>
    </source>
</evidence>
<protein>
    <submittedName>
        <fullName evidence="1">Uncharacterized protein</fullName>
    </submittedName>
</protein>
<organism evidence="1 2">
    <name type="scientific">Solanum commersonii</name>
    <name type="common">Commerson's wild potato</name>
    <name type="synonym">Commerson's nightshade</name>
    <dbReference type="NCBI Taxonomy" id="4109"/>
    <lineage>
        <taxon>Eukaryota</taxon>
        <taxon>Viridiplantae</taxon>
        <taxon>Streptophyta</taxon>
        <taxon>Embryophyta</taxon>
        <taxon>Tracheophyta</taxon>
        <taxon>Spermatophyta</taxon>
        <taxon>Magnoliopsida</taxon>
        <taxon>eudicotyledons</taxon>
        <taxon>Gunneridae</taxon>
        <taxon>Pentapetalae</taxon>
        <taxon>asterids</taxon>
        <taxon>lamiids</taxon>
        <taxon>Solanales</taxon>
        <taxon>Solanaceae</taxon>
        <taxon>Solanoideae</taxon>
        <taxon>Solaneae</taxon>
        <taxon>Solanum</taxon>
    </lineage>
</organism>
<dbReference type="Proteomes" id="UP000824120">
    <property type="component" value="Chromosome 2"/>
</dbReference>
<reference evidence="1 2" key="1">
    <citation type="submission" date="2020-09" db="EMBL/GenBank/DDBJ databases">
        <title>De no assembly of potato wild relative species, Solanum commersonii.</title>
        <authorList>
            <person name="Cho K."/>
        </authorList>
    </citation>
    <scope>NUCLEOTIDE SEQUENCE [LARGE SCALE GENOMIC DNA]</scope>
    <source>
        <strain evidence="1">LZ3.2</strain>
        <tissue evidence="1">Leaf</tissue>
    </source>
</reference>
<sequence length="92" mass="10201">MDTEIKRARRKKIASIGQRIKWGGLTRLLSGDGGRGALRAPYGIKRLVALGKLLEVLGISRGNSGGHKGDWWWNGEVEAKLEAKRTCEWVES</sequence>
<dbReference type="OrthoDB" id="681201at2759"/>
<gene>
    <name evidence="1" type="ORF">H5410_008886</name>
</gene>
<dbReference type="EMBL" id="JACXVP010000002">
    <property type="protein sequence ID" value="KAG5623668.1"/>
    <property type="molecule type" value="Genomic_DNA"/>
</dbReference>
<keyword evidence="2" id="KW-1185">Reference proteome</keyword>